<feature type="compositionally biased region" description="Polar residues" evidence="1">
    <location>
        <begin position="346"/>
        <end position="370"/>
    </location>
</feature>
<dbReference type="AlphaFoldDB" id="A0A8H6F7Z9"/>
<keyword evidence="3" id="KW-1185">Reference proteome</keyword>
<feature type="compositionally biased region" description="Low complexity" evidence="1">
    <location>
        <begin position="681"/>
        <end position="718"/>
    </location>
</feature>
<feature type="compositionally biased region" description="Low complexity" evidence="1">
    <location>
        <begin position="305"/>
        <end position="321"/>
    </location>
</feature>
<feature type="region of interest" description="Disordered" evidence="1">
    <location>
        <begin position="209"/>
        <end position="254"/>
    </location>
</feature>
<feature type="compositionally biased region" description="Low complexity" evidence="1">
    <location>
        <begin position="165"/>
        <end position="192"/>
    </location>
</feature>
<accession>A0A8H6F7Z9</accession>
<feature type="region of interest" description="Disordered" evidence="1">
    <location>
        <begin position="1069"/>
        <end position="1094"/>
    </location>
</feature>
<name>A0A8H6F7Z9_9LECA</name>
<evidence type="ECO:0000313" key="2">
    <source>
        <dbReference type="EMBL" id="KAF6218103.1"/>
    </source>
</evidence>
<reference evidence="2 3" key="1">
    <citation type="journal article" date="2020" name="Genomics">
        <title>Complete, high-quality genomes from long-read metagenomic sequencing of two wolf lichen thalli reveals enigmatic genome architecture.</title>
        <authorList>
            <person name="McKenzie S.K."/>
            <person name="Walston R.F."/>
            <person name="Allen J.L."/>
        </authorList>
    </citation>
    <scope>NUCLEOTIDE SEQUENCE [LARGE SCALE GENOMIC DNA]</scope>
    <source>
        <strain evidence="2">WasteWater1</strain>
    </source>
</reference>
<comment type="caution">
    <text evidence="2">The sequence shown here is derived from an EMBL/GenBank/DDBJ whole genome shotgun (WGS) entry which is preliminary data.</text>
</comment>
<evidence type="ECO:0000256" key="1">
    <source>
        <dbReference type="SAM" id="MobiDB-lite"/>
    </source>
</evidence>
<sequence length="1137" mass="113795">MAGRLSFLVGAISLYTHLTANSYMIFKDSASSSATYPIWTCTTSCGSVSSGVGLMYARSAKVYMIQVFPATTTTGTYEVQNPPSGYPALEVTDLAVVTDKAFSTLPSYNIVSLRSGPLPFTTSTLTYSAFPGLTLTVATTTPIPAVTATPISVPTNCQGGGGPVAGPTSGGSSAASIPGSLSASAGSTASGANGPGGSGWTVTYASGGASSSFSQPSGPPGGPGSNSTSSGQSAASFQPGGLSPSSFSSGLSFGSSVQSGASTLASTSTVLPAASSASGSVGNPNIAPASTVVPANSASSGQLGGSNPSSASSNAAGGSNPTSPLSRVPASSASSGQPGGSNAPSVSSGVSGILASSNAVGGSNPSSASLGRSAAPNPAFVNQPHVPNGQSSGSSPGGQSPASNSASISASASISQVLPPGASVVTSFVAGAGGSVSAATVVQTFLPTVISSLTTLTTPLVTSSIITYGTSSTSAIPITVFPGGTAWQIPSVGPGTPILSPPTAAPTVGTLSVNPTSSGSSAASRLGASSGLSGFTTVVSSNPASSDPASPGSSAGYLGPVPVSAEPATITAALASQSSVNVIGLTTYSSTTSPLYDQYSSGVSSDGHTQATGGAFCPPGLCFFCGISLHLPPGIYPPGSIDPPPGWTGPLPTITIGKDGTPSYPEEPEDPEKTNQPTNPPSSAQASSNSPSQTSMASSPTSLASTGTQSTVSSQTSGGFECAQTGCAVCVDNDPPSSYQSPTSKLKRSRLVEREEVPYDGNLSPPAKNPAIVPHARTYAKGLAKRKLPEPSDDPWNGDQDSYLWTQYIYASWVPLRQDASFPSSALAFSLAANRFDVAVQGLYGCTSLMIISTQGVWMSHLWENPSFEVGGIVNQANFQAHILDRLGPGDGTAEFPGLTQYLNTEFAADTKPVAIIMTPRNRFNPQPGVLMFQNQITQLSNKVQTIFGGILNGIPLIVDYTPKSDQFSQDWTSSGKALFQYDPVETRCNGVQWAMARLWVEDRVLYTYRHYWVARANQIVAPPANPQQAGNQKRQDQSADDTPSPSCLDSMTATGSISMGVMSNSGSLPAASPVSGSSAESASSLPSSPATVPATTTAAGVSAATSLAAVSLSSISTAAVAAASAAQITMSPLCEP</sequence>
<dbReference type="GeneID" id="59334466"/>
<dbReference type="RefSeq" id="XP_037147538.1">
    <property type="nucleotide sequence ID" value="XM_037296964.1"/>
</dbReference>
<feature type="compositionally biased region" description="Low complexity" evidence="1">
    <location>
        <begin position="388"/>
        <end position="406"/>
    </location>
</feature>
<feature type="compositionally biased region" description="Low complexity" evidence="1">
    <location>
        <begin position="225"/>
        <end position="254"/>
    </location>
</feature>
<evidence type="ECO:0000313" key="3">
    <source>
        <dbReference type="Proteomes" id="UP000593566"/>
    </source>
</evidence>
<gene>
    <name evidence="2" type="ORF">HO133_006061</name>
</gene>
<proteinExistence type="predicted"/>
<feature type="region of interest" description="Disordered" evidence="1">
    <location>
        <begin position="149"/>
        <end position="196"/>
    </location>
</feature>
<dbReference type="Proteomes" id="UP000593566">
    <property type="component" value="Unassembled WGS sequence"/>
</dbReference>
<dbReference type="EMBL" id="JACCJB010000023">
    <property type="protein sequence ID" value="KAF6218103.1"/>
    <property type="molecule type" value="Genomic_DNA"/>
</dbReference>
<protein>
    <submittedName>
        <fullName evidence="2">Uncharacterized protein</fullName>
    </submittedName>
</protein>
<feature type="compositionally biased region" description="Low complexity" evidence="1">
    <location>
        <begin position="329"/>
        <end position="345"/>
    </location>
</feature>
<feature type="region of interest" description="Disordered" evidence="1">
    <location>
        <begin position="292"/>
        <end position="406"/>
    </location>
</feature>
<feature type="region of interest" description="Disordered" evidence="1">
    <location>
        <begin position="1024"/>
        <end position="1051"/>
    </location>
</feature>
<organism evidence="2 3">
    <name type="scientific">Letharia lupina</name>
    <dbReference type="NCBI Taxonomy" id="560253"/>
    <lineage>
        <taxon>Eukaryota</taxon>
        <taxon>Fungi</taxon>
        <taxon>Dikarya</taxon>
        <taxon>Ascomycota</taxon>
        <taxon>Pezizomycotina</taxon>
        <taxon>Lecanoromycetes</taxon>
        <taxon>OSLEUM clade</taxon>
        <taxon>Lecanoromycetidae</taxon>
        <taxon>Lecanorales</taxon>
        <taxon>Lecanorineae</taxon>
        <taxon>Parmeliaceae</taxon>
        <taxon>Letharia</taxon>
    </lineage>
</organism>
<feature type="compositionally biased region" description="Polar residues" evidence="1">
    <location>
        <begin position="1041"/>
        <end position="1051"/>
    </location>
</feature>
<feature type="region of interest" description="Disordered" evidence="1">
    <location>
        <begin position="640"/>
        <end position="718"/>
    </location>
</feature>